<comment type="cofactor">
    <cofactor evidence="1">
        <name>Mg(2+)</name>
        <dbReference type="ChEBI" id="CHEBI:18420"/>
    </cofactor>
</comment>
<dbReference type="Proteomes" id="UP000198767">
    <property type="component" value="Unassembled WGS sequence"/>
</dbReference>
<dbReference type="InterPro" id="IPR023214">
    <property type="entry name" value="HAD_sf"/>
</dbReference>
<evidence type="ECO:0000256" key="7">
    <source>
        <dbReference type="ARBA" id="ARBA00022842"/>
    </source>
</evidence>
<evidence type="ECO:0000256" key="1">
    <source>
        <dbReference type="ARBA" id="ARBA00001946"/>
    </source>
</evidence>
<dbReference type="STRING" id="1156985.SAMN04488118_104202"/>
<evidence type="ECO:0000256" key="10">
    <source>
        <dbReference type="ARBA" id="ARBA00048523"/>
    </source>
</evidence>
<evidence type="ECO:0000313" key="12">
    <source>
        <dbReference type="Proteomes" id="UP000198767"/>
    </source>
</evidence>
<organism evidence="11 12">
    <name type="scientific">Epibacterium ulvae</name>
    <dbReference type="NCBI Taxonomy" id="1156985"/>
    <lineage>
        <taxon>Bacteria</taxon>
        <taxon>Pseudomonadati</taxon>
        <taxon>Pseudomonadota</taxon>
        <taxon>Alphaproteobacteria</taxon>
        <taxon>Rhodobacterales</taxon>
        <taxon>Roseobacteraceae</taxon>
        <taxon>Epibacterium</taxon>
    </lineage>
</organism>
<protein>
    <recommendedName>
        <fullName evidence="3">phosphoserine phosphatase</fullName>
        <ecNumber evidence="3">3.1.3.3</ecNumber>
    </recommendedName>
</protein>
<evidence type="ECO:0000256" key="5">
    <source>
        <dbReference type="ARBA" id="ARBA00022723"/>
    </source>
</evidence>
<dbReference type="PANTHER" id="PTHR43344">
    <property type="entry name" value="PHOSPHOSERINE PHOSPHATASE"/>
    <property type="match status" value="1"/>
</dbReference>
<keyword evidence="7" id="KW-0460">Magnesium</keyword>
<name>A0A1G5QHC1_9RHOB</name>
<evidence type="ECO:0000256" key="6">
    <source>
        <dbReference type="ARBA" id="ARBA00022801"/>
    </source>
</evidence>
<dbReference type="GO" id="GO:0036424">
    <property type="term" value="F:L-phosphoserine phosphatase activity"/>
    <property type="evidence" value="ECO:0007669"/>
    <property type="project" value="TreeGrafter"/>
</dbReference>
<gene>
    <name evidence="11" type="ORF">SAMN04488118_104202</name>
</gene>
<dbReference type="InterPro" id="IPR036412">
    <property type="entry name" value="HAD-like_sf"/>
</dbReference>
<dbReference type="AlphaFoldDB" id="A0A1G5QHC1"/>
<dbReference type="Gene3D" id="3.90.1470.10">
    <property type="entry name" value="thrh gene product, domain 2"/>
    <property type="match status" value="1"/>
</dbReference>
<keyword evidence="4" id="KW-0028">Amino-acid biosynthesis</keyword>
<keyword evidence="8" id="KW-0718">Serine biosynthesis</keyword>
<dbReference type="OrthoDB" id="9801134at2"/>
<dbReference type="InterPro" id="IPR050582">
    <property type="entry name" value="HAD-like_SerB"/>
</dbReference>
<dbReference type="GO" id="GO:0006564">
    <property type="term" value="P:L-serine biosynthetic process"/>
    <property type="evidence" value="ECO:0007669"/>
    <property type="project" value="UniProtKB-KW"/>
</dbReference>
<dbReference type="Gene3D" id="3.40.50.1000">
    <property type="entry name" value="HAD superfamily/HAD-like"/>
    <property type="match status" value="1"/>
</dbReference>
<dbReference type="EMBL" id="FMWG01000004">
    <property type="protein sequence ID" value="SCZ61127.1"/>
    <property type="molecule type" value="Genomic_DNA"/>
</dbReference>
<dbReference type="GO" id="GO:0005737">
    <property type="term" value="C:cytoplasm"/>
    <property type="evidence" value="ECO:0007669"/>
    <property type="project" value="TreeGrafter"/>
</dbReference>
<evidence type="ECO:0000256" key="4">
    <source>
        <dbReference type="ARBA" id="ARBA00022605"/>
    </source>
</evidence>
<dbReference type="EC" id="3.1.3.3" evidence="3"/>
<proteinExistence type="predicted"/>
<keyword evidence="6" id="KW-0378">Hydrolase</keyword>
<dbReference type="SUPFAM" id="SSF56784">
    <property type="entry name" value="HAD-like"/>
    <property type="match status" value="1"/>
</dbReference>
<dbReference type="RefSeq" id="WP_090217956.1">
    <property type="nucleotide sequence ID" value="NZ_FMWG01000004.1"/>
</dbReference>
<dbReference type="PANTHER" id="PTHR43344:SF2">
    <property type="entry name" value="PHOSPHOSERINE PHOSPHATASE"/>
    <property type="match status" value="1"/>
</dbReference>
<accession>A0A1G5QHC1</accession>
<evidence type="ECO:0000256" key="3">
    <source>
        <dbReference type="ARBA" id="ARBA00012640"/>
    </source>
</evidence>
<comment type="pathway">
    <text evidence="2">Amino-acid biosynthesis; L-serine biosynthesis; L-serine from 3-phospho-D-glycerate: step 3/3.</text>
</comment>
<evidence type="ECO:0000313" key="11">
    <source>
        <dbReference type="EMBL" id="SCZ61127.1"/>
    </source>
</evidence>
<evidence type="ECO:0000256" key="2">
    <source>
        <dbReference type="ARBA" id="ARBA00005135"/>
    </source>
</evidence>
<keyword evidence="12" id="KW-1185">Reference proteome</keyword>
<keyword evidence="11" id="KW-0808">Transferase</keyword>
<evidence type="ECO:0000256" key="8">
    <source>
        <dbReference type="ARBA" id="ARBA00023299"/>
    </source>
</evidence>
<comment type="catalytic activity">
    <reaction evidence="9">
        <text>O-phospho-L-serine + H2O = L-serine + phosphate</text>
        <dbReference type="Rhea" id="RHEA:21208"/>
        <dbReference type="ChEBI" id="CHEBI:15377"/>
        <dbReference type="ChEBI" id="CHEBI:33384"/>
        <dbReference type="ChEBI" id="CHEBI:43474"/>
        <dbReference type="ChEBI" id="CHEBI:57524"/>
        <dbReference type="EC" id="3.1.3.3"/>
    </reaction>
</comment>
<sequence length="206" mass="22674">MRMVCLDVEGVLFPEIWQAIAAETGIDALKRTTRDEPDYTILMAERLAALKEADISYQTLISVAKTIEPLPGAAAFLDRLRAKYQVALISDSYYEFLQPLSAKIGRPAIYCHRLFADGDGTVGGWKPRLQDQKPKCVKAFQALGFEIFAAGDSHNDLGMLAAADHAALVHAPAHICDLHPELTHCADHTALEHEIETANWQHQAVA</sequence>
<dbReference type="Pfam" id="PF12710">
    <property type="entry name" value="HAD"/>
    <property type="match status" value="1"/>
</dbReference>
<dbReference type="GO" id="GO:0016740">
    <property type="term" value="F:transferase activity"/>
    <property type="evidence" value="ECO:0007669"/>
    <property type="project" value="UniProtKB-KW"/>
</dbReference>
<dbReference type="GO" id="GO:0000287">
    <property type="term" value="F:magnesium ion binding"/>
    <property type="evidence" value="ECO:0007669"/>
    <property type="project" value="TreeGrafter"/>
</dbReference>
<dbReference type="NCBIfam" id="NF010109">
    <property type="entry name" value="PRK13582.1"/>
    <property type="match status" value="1"/>
</dbReference>
<keyword evidence="5" id="KW-0479">Metal-binding</keyword>
<reference evidence="11 12" key="1">
    <citation type="submission" date="2016-10" db="EMBL/GenBank/DDBJ databases">
        <authorList>
            <person name="de Groot N.N."/>
        </authorList>
    </citation>
    <scope>NUCLEOTIDE SEQUENCE [LARGE SCALE GENOMIC DNA]</scope>
    <source>
        <strain evidence="11 12">U95</strain>
    </source>
</reference>
<comment type="catalytic activity">
    <reaction evidence="10">
        <text>O-phospho-D-serine + H2O = D-serine + phosphate</text>
        <dbReference type="Rhea" id="RHEA:24873"/>
        <dbReference type="ChEBI" id="CHEBI:15377"/>
        <dbReference type="ChEBI" id="CHEBI:35247"/>
        <dbReference type="ChEBI" id="CHEBI:43474"/>
        <dbReference type="ChEBI" id="CHEBI:58680"/>
        <dbReference type="EC" id="3.1.3.3"/>
    </reaction>
</comment>
<evidence type="ECO:0000256" key="9">
    <source>
        <dbReference type="ARBA" id="ARBA00048138"/>
    </source>
</evidence>